<feature type="domain" description="ABC3 transporter permease C-terminal" evidence="8">
    <location>
        <begin position="269"/>
        <end position="392"/>
    </location>
</feature>
<gene>
    <name evidence="10" type="ORF">D9V59_01475</name>
</gene>
<evidence type="ECO:0000256" key="3">
    <source>
        <dbReference type="ARBA" id="ARBA00022475"/>
    </source>
</evidence>
<reference evidence="10 11" key="2">
    <citation type="submission" date="2019-05" db="EMBL/GenBank/DDBJ databases">
        <title>Genome evolution of the obligate endosymbiont Buchnera aphidicola.</title>
        <authorList>
            <person name="Moran N.A."/>
        </authorList>
    </citation>
    <scope>NUCLEOTIDE SEQUENCE [LARGE SCALE GENOMIC DNA]</scope>
    <source>
        <strain evidence="10 11">Aar</strain>
    </source>
</reference>
<dbReference type="InterPro" id="IPR051447">
    <property type="entry name" value="Lipoprotein-release_system"/>
</dbReference>
<dbReference type="Pfam" id="PF12704">
    <property type="entry name" value="MacB_PCD"/>
    <property type="match status" value="1"/>
</dbReference>
<evidence type="ECO:0000313" key="11">
    <source>
        <dbReference type="Proteomes" id="UP000298654"/>
    </source>
</evidence>
<dbReference type="PANTHER" id="PTHR30489">
    <property type="entry name" value="LIPOPROTEIN-RELEASING SYSTEM TRANSMEMBRANE PROTEIN LOLE"/>
    <property type="match status" value="1"/>
</dbReference>
<keyword evidence="4 7" id="KW-0812">Transmembrane</keyword>
<name>A0A4D6XMP1_9GAMM</name>
<dbReference type="InterPro" id="IPR025857">
    <property type="entry name" value="MacB_PCD"/>
</dbReference>
<accession>A0A4D6XMP1</accession>
<feature type="transmembrane region" description="Helical" evidence="7">
    <location>
        <begin position="25"/>
        <end position="48"/>
    </location>
</feature>
<organism evidence="10 11">
    <name type="scientific">Buchnera aphidicola</name>
    <name type="common">Artemisaphis artemisicola</name>
    <dbReference type="NCBI Taxonomy" id="1241836"/>
    <lineage>
        <taxon>Bacteria</taxon>
        <taxon>Pseudomonadati</taxon>
        <taxon>Pseudomonadota</taxon>
        <taxon>Gammaproteobacteria</taxon>
        <taxon>Enterobacterales</taxon>
        <taxon>Erwiniaceae</taxon>
        <taxon>Buchnera</taxon>
    </lineage>
</organism>
<evidence type="ECO:0000259" key="8">
    <source>
        <dbReference type="Pfam" id="PF02687"/>
    </source>
</evidence>
<dbReference type="InterPro" id="IPR003838">
    <property type="entry name" value="ABC3_permease_C"/>
</dbReference>
<dbReference type="OrthoDB" id="9808461at2"/>
<comment type="subcellular location">
    <subcellularLocation>
        <location evidence="1">Cell membrane</location>
        <topology evidence="1">Multi-pass membrane protein</topology>
    </subcellularLocation>
</comment>
<proteinExistence type="inferred from homology"/>
<dbReference type="RefSeq" id="WP_158364412.1">
    <property type="nucleotide sequence ID" value="NZ_CP034900.1"/>
</dbReference>
<dbReference type="AlphaFoldDB" id="A0A4D6XMP1"/>
<evidence type="ECO:0000256" key="6">
    <source>
        <dbReference type="ARBA" id="ARBA00023136"/>
    </source>
</evidence>
<sequence length="399" mass="46361">MYKPISFFIGFRYLWNSHLPKFKKFITILSILGISISTSSLIIILSIINGSENNFKKNILTFIPHLIITNQNKYINKNKFPKDILQSQEIEKFSTFISKEVIVKNKNNVAMAEIIDFDPNNYDNVKKYSTNDVLDKLKSGENNIIIGKELAKKIHVNIGDKITLIVLSDKKNYFSGKIFNECVFKIINTFSTQNEVDYYQILMNKEDVLKFLNYSKNYVTGWRFWLKNPLDFNINELKKISTQLVVLDWKLQKGEFFKAIKIEKYMMLFLFFLILFISILNIFITLTVYIIEKKNAIAILKTQGLLNWKIMLIFIIIGSSTAIIGSFFGTAISIALIIQNDLLKFFIKIFFHEINITIIIKPFQIILINLISILLTIITIVYPTLKAIRLQPVKLLSNE</sequence>
<dbReference type="GO" id="GO:0044874">
    <property type="term" value="P:lipoprotein localization to outer membrane"/>
    <property type="evidence" value="ECO:0007669"/>
    <property type="project" value="TreeGrafter"/>
</dbReference>
<evidence type="ECO:0000256" key="1">
    <source>
        <dbReference type="ARBA" id="ARBA00004651"/>
    </source>
</evidence>
<evidence type="ECO:0000256" key="4">
    <source>
        <dbReference type="ARBA" id="ARBA00022692"/>
    </source>
</evidence>
<keyword evidence="6 7" id="KW-0472">Membrane</keyword>
<dbReference type="EMBL" id="CP034900">
    <property type="protein sequence ID" value="QCI15970.1"/>
    <property type="molecule type" value="Genomic_DNA"/>
</dbReference>
<evidence type="ECO:0000313" key="10">
    <source>
        <dbReference type="EMBL" id="QCI15970.1"/>
    </source>
</evidence>
<dbReference type="Pfam" id="PF02687">
    <property type="entry name" value="FtsX"/>
    <property type="match status" value="1"/>
</dbReference>
<reference evidence="10 11" key="1">
    <citation type="submission" date="2018-12" db="EMBL/GenBank/DDBJ databases">
        <authorList>
            <person name="Chong R.A."/>
        </authorList>
    </citation>
    <scope>NUCLEOTIDE SEQUENCE [LARGE SCALE GENOMIC DNA]</scope>
    <source>
        <strain evidence="10 11">Aar</strain>
    </source>
</reference>
<dbReference type="Proteomes" id="UP000298654">
    <property type="component" value="Chromosome"/>
</dbReference>
<feature type="transmembrane region" description="Helical" evidence="7">
    <location>
        <begin position="311"/>
        <end position="338"/>
    </location>
</feature>
<dbReference type="PANTHER" id="PTHR30489:SF0">
    <property type="entry name" value="LIPOPROTEIN-RELEASING SYSTEM TRANSMEMBRANE PROTEIN LOLE"/>
    <property type="match status" value="1"/>
</dbReference>
<evidence type="ECO:0000256" key="7">
    <source>
        <dbReference type="SAM" id="Phobius"/>
    </source>
</evidence>
<feature type="transmembrane region" description="Helical" evidence="7">
    <location>
        <begin position="359"/>
        <end position="382"/>
    </location>
</feature>
<dbReference type="GO" id="GO:0098797">
    <property type="term" value="C:plasma membrane protein complex"/>
    <property type="evidence" value="ECO:0007669"/>
    <property type="project" value="TreeGrafter"/>
</dbReference>
<comment type="similarity">
    <text evidence="2">Belongs to the ABC-4 integral membrane protein family. LolC/E subfamily.</text>
</comment>
<evidence type="ECO:0000256" key="2">
    <source>
        <dbReference type="ARBA" id="ARBA00005236"/>
    </source>
</evidence>
<evidence type="ECO:0000256" key="5">
    <source>
        <dbReference type="ARBA" id="ARBA00022989"/>
    </source>
</evidence>
<protein>
    <submittedName>
        <fullName evidence="10">FtsX-like permease family protein</fullName>
    </submittedName>
</protein>
<feature type="transmembrane region" description="Helical" evidence="7">
    <location>
        <begin position="268"/>
        <end position="291"/>
    </location>
</feature>
<keyword evidence="3" id="KW-1003">Cell membrane</keyword>
<keyword evidence="5 7" id="KW-1133">Transmembrane helix</keyword>
<evidence type="ECO:0000259" key="9">
    <source>
        <dbReference type="Pfam" id="PF12704"/>
    </source>
</evidence>
<feature type="domain" description="MacB-like periplasmic core" evidence="9">
    <location>
        <begin position="27"/>
        <end position="164"/>
    </location>
</feature>